<dbReference type="InterPro" id="IPR027417">
    <property type="entry name" value="P-loop_NTPase"/>
</dbReference>
<keyword evidence="1" id="KW-0808">Transferase</keyword>
<dbReference type="Pfam" id="PF03567">
    <property type="entry name" value="Sulfotransfer_2"/>
    <property type="match status" value="1"/>
</dbReference>
<proteinExistence type="predicted"/>
<comment type="caution">
    <text evidence="1">The sequence shown here is derived from an EMBL/GenBank/DDBJ whole genome shotgun (WGS) entry which is preliminary data.</text>
</comment>
<dbReference type="RefSeq" id="WP_023064049.1">
    <property type="nucleotide sequence ID" value="NZ_AUZM01000001.1"/>
</dbReference>
<dbReference type="InterPro" id="IPR005331">
    <property type="entry name" value="Sulfotransferase"/>
</dbReference>
<evidence type="ECO:0000313" key="2">
    <source>
        <dbReference type="Proteomes" id="UP000017127"/>
    </source>
</evidence>
<dbReference type="EMBL" id="AUZM01000001">
    <property type="protein sequence ID" value="ERT09988.1"/>
    <property type="molecule type" value="Genomic_DNA"/>
</dbReference>
<dbReference type="GO" id="GO:0008146">
    <property type="term" value="F:sulfotransferase activity"/>
    <property type="evidence" value="ECO:0007669"/>
    <property type="project" value="InterPro"/>
</dbReference>
<dbReference type="Gene3D" id="3.40.50.300">
    <property type="entry name" value="P-loop containing nucleotide triphosphate hydrolases"/>
    <property type="match status" value="1"/>
</dbReference>
<dbReference type="SUPFAM" id="SSF52540">
    <property type="entry name" value="P-loop containing nucleoside triphosphate hydrolases"/>
    <property type="match status" value="1"/>
</dbReference>
<evidence type="ECO:0000313" key="1">
    <source>
        <dbReference type="EMBL" id="ERT09988.1"/>
    </source>
</evidence>
<reference evidence="1 2" key="1">
    <citation type="journal article" date="2013" name="Front. Microbiol.">
        <title>Comparative genomic analyses of the cyanobacterium, Lyngbya aestuarii BL J, a powerful hydrogen producer.</title>
        <authorList>
            <person name="Kothari A."/>
            <person name="Vaughn M."/>
            <person name="Garcia-Pichel F."/>
        </authorList>
    </citation>
    <scope>NUCLEOTIDE SEQUENCE [LARGE SCALE GENOMIC DNA]</scope>
    <source>
        <strain evidence="1 2">BL J</strain>
    </source>
</reference>
<dbReference type="GO" id="GO:0016020">
    <property type="term" value="C:membrane"/>
    <property type="evidence" value="ECO:0007669"/>
    <property type="project" value="InterPro"/>
</dbReference>
<name>U7QQ45_9CYAN</name>
<accession>U7QQ45</accession>
<dbReference type="OrthoDB" id="458615at2"/>
<dbReference type="Proteomes" id="UP000017127">
    <property type="component" value="Unassembled WGS sequence"/>
</dbReference>
<keyword evidence="2" id="KW-1185">Reference proteome</keyword>
<organism evidence="1 2">
    <name type="scientific">Lyngbya aestuarii BL J</name>
    <dbReference type="NCBI Taxonomy" id="1348334"/>
    <lineage>
        <taxon>Bacteria</taxon>
        <taxon>Bacillati</taxon>
        <taxon>Cyanobacteriota</taxon>
        <taxon>Cyanophyceae</taxon>
        <taxon>Oscillatoriophycideae</taxon>
        <taxon>Oscillatoriales</taxon>
        <taxon>Microcoleaceae</taxon>
        <taxon>Lyngbya</taxon>
    </lineage>
</organism>
<gene>
    <name evidence="1" type="ORF">M595_0065</name>
</gene>
<sequence>MRVESLKVQVQNIFSSPKPKIIFMHVPKTGGTSVDRSLRMVYGKKNSYQVHPILTSNAVKAVTQNGKIHGKIDKFQLRESLLIYEMAKGTKYISGHFHFNEDIWEAYRDQYAWITILRNPVKR</sequence>
<dbReference type="AlphaFoldDB" id="U7QQ45"/>
<protein>
    <submittedName>
        <fullName evidence="1">Sulfotransferase family protein</fullName>
    </submittedName>
</protein>